<dbReference type="InterPro" id="IPR022204">
    <property type="entry name" value="PpdC-like_C"/>
</dbReference>
<dbReference type="AlphaFoldDB" id="A0A6G9IBV4"/>
<proteinExistence type="predicted"/>
<keyword evidence="4" id="KW-1185">Reference proteome</keyword>
<dbReference type="Pfam" id="PF12528">
    <property type="entry name" value="T2SSppdC"/>
    <property type="match status" value="1"/>
</dbReference>
<evidence type="ECO:0000259" key="2">
    <source>
        <dbReference type="Pfam" id="PF12528"/>
    </source>
</evidence>
<name>A0A6G9IBV4_9GAMM</name>
<dbReference type="EMBL" id="CP050253">
    <property type="protein sequence ID" value="QIQ21716.1"/>
    <property type="molecule type" value="Genomic_DNA"/>
</dbReference>
<dbReference type="FunCoup" id="A0A6G9IBV4">
    <property type="interactions" value="54"/>
</dbReference>
<evidence type="ECO:0000313" key="4">
    <source>
        <dbReference type="Proteomes" id="UP000501168"/>
    </source>
</evidence>
<dbReference type="PROSITE" id="PS00409">
    <property type="entry name" value="PROKAR_NTER_METHYL"/>
    <property type="match status" value="1"/>
</dbReference>
<reference evidence="3 4" key="1">
    <citation type="submission" date="2020-03" db="EMBL/GenBank/DDBJ databases">
        <title>Complete genome sequence of Orbus sp. IPMB12 (BCRC 80908).</title>
        <authorList>
            <person name="Lo W.-S."/>
            <person name="Chang T.-H."/>
            <person name="Kuo C.-H."/>
        </authorList>
    </citation>
    <scope>NUCLEOTIDE SEQUENCE [LARGE SCALE GENOMIC DNA]</scope>
    <source>
        <strain evidence="3 4">IPMB12</strain>
    </source>
</reference>
<sequence>MIVNKSGLSESGMSLVETLIALFLFAGVIVSLLTYQQTLTESFYTKQKQQQAWRIGFQLLDSYPDSLSGIIPDNWQARVNVVRHLEDCKVVEVSVKPDIGQMISLVRLIC</sequence>
<gene>
    <name evidence="3" type="ORF">IPMB12_08500</name>
</gene>
<feature type="domain" description="Prepilin peptidase dependent protein C-like C-terminal" evidence="2">
    <location>
        <begin position="35"/>
        <end position="110"/>
    </location>
</feature>
<keyword evidence="1" id="KW-0812">Transmembrane</keyword>
<feature type="transmembrane region" description="Helical" evidence="1">
    <location>
        <begin position="12"/>
        <end position="35"/>
    </location>
</feature>
<evidence type="ECO:0000313" key="3">
    <source>
        <dbReference type="EMBL" id="QIQ21716.1"/>
    </source>
</evidence>
<dbReference type="Proteomes" id="UP000501168">
    <property type="component" value="Chromosome"/>
</dbReference>
<dbReference type="KEGG" id="orb:IPMB12_08500"/>
<keyword evidence="1" id="KW-1133">Transmembrane helix</keyword>
<accession>A0A6G9IBV4</accession>
<organism evidence="3 4">
    <name type="scientific">Zophobihabitans entericus</name>
    <dbReference type="NCBI Taxonomy" id="1635327"/>
    <lineage>
        <taxon>Bacteria</taxon>
        <taxon>Pseudomonadati</taxon>
        <taxon>Pseudomonadota</taxon>
        <taxon>Gammaproteobacteria</taxon>
        <taxon>Orbales</taxon>
        <taxon>Orbaceae</taxon>
        <taxon>Zophobihabitans</taxon>
    </lineage>
</organism>
<keyword evidence="1" id="KW-0472">Membrane</keyword>
<dbReference type="InParanoid" id="A0A6G9IBV4"/>
<protein>
    <recommendedName>
        <fullName evidence="2">Prepilin peptidase dependent protein C-like C-terminal domain-containing protein</fullName>
    </recommendedName>
</protein>
<evidence type="ECO:0000256" key="1">
    <source>
        <dbReference type="SAM" id="Phobius"/>
    </source>
</evidence>
<dbReference type="RefSeq" id="WP_166916809.1">
    <property type="nucleotide sequence ID" value="NZ_CP050253.1"/>
</dbReference>
<dbReference type="InterPro" id="IPR012902">
    <property type="entry name" value="N_methyl_site"/>
</dbReference>